<dbReference type="eggNOG" id="KOG1343">
    <property type="taxonomic scope" value="Eukaryota"/>
</dbReference>
<dbReference type="Proteomes" id="UP000659654">
    <property type="component" value="Unassembled WGS sequence"/>
</dbReference>
<keyword evidence="5" id="KW-0378">Hydrolase</keyword>
<evidence type="ECO:0000313" key="15">
    <source>
        <dbReference type="Proteomes" id="UP000659654"/>
    </source>
</evidence>
<dbReference type="InterPro" id="IPR037138">
    <property type="entry name" value="His_deacetylse_dom_sf"/>
</dbReference>
<comment type="subcellular location">
    <subcellularLocation>
        <location evidence="1">Nucleus</location>
    </subcellularLocation>
</comment>
<evidence type="ECO:0000256" key="1">
    <source>
        <dbReference type="ARBA" id="ARBA00004123"/>
    </source>
</evidence>
<gene>
    <name evidence="13" type="ORF">BXYJ_LOCUS14956</name>
</gene>
<dbReference type="Proteomes" id="UP000095284">
    <property type="component" value="Unplaced"/>
</dbReference>
<dbReference type="SMR" id="A0A1I7RR98"/>
<feature type="compositionally biased region" description="Polar residues" evidence="11">
    <location>
        <begin position="96"/>
        <end position="107"/>
    </location>
</feature>
<feature type="compositionally biased region" description="Low complexity" evidence="11">
    <location>
        <begin position="53"/>
        <end position="66"/>
    </location>
</feature>
<evidence type="ECO:0000313" key="14">
    <source>
        <dbReference type="Proteomes" id="UP000095284"/>
    </source>
</evidence>
<dbReference type="SUPFAM" id="SSF52768">
    <property type="entry name" value="Arginase/deacetylase"/>
    <property type="match status" value="1"/>
</dbReference>
<evidence type="ECO:0000259" key="12">
    <source>
        <dbReference type="Pfam" id="PF00850"/>
    </source>
</evidence>
<reference evidence="16" key="1">
    <citation type="submission" date="2016-11" db="UniProtKB">
        <authorList>
            <consortium name="WormBaseParasite"/>
        </authorList>
    </citation>
    <scope>IDENTIFICATION</scope>
</reference>
<dbReference type="Proteomes" id="UP000582659">
    <property type="component" value="Unassembled WGS sequence"/>
</dbReference>
<evidence type="ECO:0000256" key="3">
    <source>
        <dbReference type="ARBA" id="ARBA00012111"/>
    </source>
</evidence>
<dbReference type="EMBL" id="CAJFCV020000006">
    <property type="protein sequence ID" value="CAG9130886.1"/>
    <property type="molecule type" value="Genomic_DNA"/>
</dbReference>
<dbReference type="AlphaFoldDB" id="A0A1I7RR98"/>
<evidence type="ECO:0000256" key="2">
    <source>
        <dbReference type="ARBA" id="ARBA00007738"/>
    </source>
</evidence>
<dbReference type="Gene3D" id="3.40.800.20">
    <property type="entry name" value="Histone deacetylase domain"/>
    <property type="match status" value="1"/>
</dbReference>
<keyword evidence="6" id="KW-0156">Chromatin regulator</keyword>
<reference evidence="13" key="2">
    <citation type="submission" date="2020-09" db="EMBL/GenBank/DDBJ databases">
        <authorList>
            <person name="Kikuchi T."/>
        </authorList>
    </citation>
    <scope>NUCLEOTIDE SEQUENCE</scope>
    <source>
        <strain evidence="13">Ka4C1</strain>
    </source>
</reference>
<comment type="catalytic activity">
    <reaction evidence="10">
        <text>N(6)-acetyl-L-lysyl-[histone] + H2O = L-lysyl-[histone] + acetate</text>
        <dbReference type="Rhea" id="RHEA:58196"/>
        <dbReference type="Rhea" id="RHEA-COMP:9845"/>
        <dbReference type="Rhea" id="RHEA-COMP:11338"/>
        <dbReference type="ChEBI" id="CHEBI:15377"/>
        <dbReference type="ChEBI" id="CHEBI:29969"/>
        <dbReference type="ChEBI" id="CHEBI:30089"/>
        <dbReference type="ChEBI" id="CHEBI:61930"/>
        <dbReference type="EC" id="3.5.1.98"/>
    </reaction>
</comment>
<evidence type="ECO:0000256" key="7">
    <source>
        <dbReference type="ARBA" id="ARBA00023015"/>
    </source>
</evidence>
<dbReference type="PRINTS" id="PR01270">
    <property type="entry name" value="HDASUPER"/>
</dbReference>
<comment type="similarity">
    <text evidence="2">Belongs to the histone deacetylase family. HD type 2 subfamily.</text>
</comment>
<dbReference type="InterPro" id="IPR023801">
    <property type="entry name" value="His_deacetylse_dom"/>
</dbReference>
<dbReference type="EC" id="3.5.1.98" evidence="3"/>
<dbReference type="InterPro" id="IPR000286">
    <property type="entry name" value="HDACs"/>
</dbReference>
<dbReference type="PANTHER" id="PTHR10625">
    <property type="entry name" value="HISTONE DEACETYLASE HDAC1-RELATED"/>
    <property type="match status" value="1"/>
</dbReference>
<dbReference type="PANTHER" id="PTHR10625:SF5">
    <property type="entry name" value="HISTONE DEACETYLASE"/>
    <property type="match status" value="1"/>
</dbReference>
<dbReference type="WBParaSite" id="BXY_0324500.1">
    <property type="protein sequence ID" value="BXY_0324500.1"/>
    <property type="gene ID" value="BXY_0324500"/>
</dbReference>
<feature type="region of interest" description="Disordered" evidence="11">
    <location>
        <begin position="53"/>
        <end position="109"/>
    </location>
</feature>
<evidence type="ECO:0000256" key="11">
    <source>
        <dbReference type="SAM" id="MobiDB-lite"/>
    </source>
</evidence>
<keyword evidence="15" id="KW-1185">Reference proteome</keyword>
<evidence type="ECO:0000313" key="13">
    <source>
        <dbReference type="EMBL" id="CAD5234865.1"/>
    </source>
</evidence>
<dbReference type="OrthoDB" id="5232919at2759"/>
<evidence type="ECO:0000256" key="10">
    <source>
        <dbReference type="ARBA" id="ARBA00048287"/>
    </source>
</evidence>
<sequence length="803" mass="87096">MDNDEPSSSINKFDLEQQLAYLSQLNQTPSFTQNTNPSDYLQSLQLLASQINSNNSNSTSRIGNSNQTSLDEPDPPHNAPAPAARDPTSHIRNRRTFSGSGTTISQTTRDRLKTMIATKKQKQSGLNSTTGSAASSEVNLLSQLAAQVNNTPLLSQKTSISNILNGTPQFEPYGAPGMPSAGHSNQLNDFQLRKVNSEPNLKMRLRARLLNKGSSPVTNPPHPYNNVTPGHHKPLQRCDSDSVSTQMELGMKTPQEGSNLLSHAQSISNMASGSNVVFPSPSLPNLSNNFEQLQHDLNTLLMQASFASFLSMPSLIKNNNLNPYNSNAMLESLLEKNVAGSNPLNFRTASQLHMGGYPSLLKQQLRDLVLRRKSLVREEPEEEHLMGAFTQRFSSFSTGASGVKTGIVYDEAMSGHNCVCGDDTNHVEHGGRVSCIYKRLGDCGLLSVCEKVPSKKAPLDLLKLAHSSAHVNFFAASTGNGFRLDGQALEKFVQLPCGGIGVDADTYFNADSSKLAIKLSVGSLVELVTQVAEGKLKNGFACIRPPGHHAEREQAMGFCFFNNVAIAAKYLQRTFPNKRIAILDWDVHHGNGTQLCFETDPNVLYISLHRHDNGNFFPGTGAVVDTGKEAGKGFSVNIPFSGDIMGDPEYLAAWRVIVLPLLDSFRPEFILVSAGFDASRGHPQALGGYELSSKIFGYFTKSLMAYADGKIVLSLEGGYEINSICDAAEDCVKALCGSGGDITELNAESLEKVPNQAAQETIQKVIAVHKKNWPGLTGLQGINMSEMHWQTVSQGLQSLTVRA</sequence>
<dbReference type="EMBL" id="CAJFDI010000006">
    <property type="protein sequence ID" value="CAD5234865.1"/>
    <property type="molecule type" value="Genomic_DNA"/>
</dbReference>
<evidence type="ECO:0000313" key="16">
    <source>
        <dbReference type="WBParaSite" id="BXY_0324500.1"/>
    </source>
</evidence>
<protein>
    <recommendedName>
        <fullName evidence="3">histone deacetylase</fullName>
        <ecNumber evidence="3">3.5.1.98</ecNumber>
    </recommendedName>
</protein>
<dbReference type="InterPro" id="IPR023696">
    <property type="entry name" value="Ureohydrolase_dom_sf"/>
</dbReference>
<dbReference type="GO" id="GO:0040029">
    <property type="term" value="P:epigenetic regulation of gene expression"/>
    <property type="evidence" value="ECO:0007669"/>
    <property type="project" value="TreeGrafter"/>
</dbReference>
<evidence type="ECO:0000256" key="8">
    <source>
        <dbReference type="ARBA" id="ARBA00023163"/>
    </source>
</evidence>
<keyword evidence="9" id="KW-0539">Nucleus</keyword>
<dbReference type="GO" id="GO:0141221">
    <property type="term" value="F:histone deacetylase activity, hydrolytic mechanism"/>
    <property type="evidence" value="ECO:0007669"/>
    <property type="project" value="UniProtKB-EC"/>
</dbReference>
<keyword evidence="7" id="KW-0805">Transcription regulation</keyword>
<dbReference type="Pfam" id="PF00850">
    <property type="entry name" value="Hist_deacetyl"/>
    <property type="match status" value="1"/>
</dbReference>
<evidence type="ECO:0000256" key="9">
    <source>
        <dbReference type="ARBA" id="ARBA00023242"/>
    </source>
</evidence>
<dbReference type="GO" id="GO:0000118">
    <property type="term" value="C:histone deacetylase complex"/>
    <property type="evidence" value="ECO:0007669"/>
    <property type="project" value="TreeGrafter"/>
</dbReference>
<keyword evidence="8" id="KW-0804">Transcription</keyword>
<accession>A0A1I7RR98</accession>
<organism evidence="14 16">
    <name type="scientific">Bursaphelenchus xylophilus</name>
    <name type="common">Pinewood nematode worm</name>
    <name type="synonym">Aphelenchoides xylophilus</name>
    <dbReference type="NCBI Taxonomy" id="6326"/>
    <lineage>
        <taxon>Eukaryota</taxon>
        <taxon>Metazoa</taxon>
        <taxon>Ecdysozoa</taxon>
        <taxon>Nematoda</taxon>
        <taxon>Chromadorea</taxon>
        <taxon>Rhabditida</taxon>
        <taxon>Tylenchina</taxon>
        <taxon>Tylenchomorpha</taxon>
        <taxon>Aphelenchoidea</taxon>
        <taxon>Aphelenchoididae</taxon>
        <taxon>Bursaphelenchus</taxon>
    </lineage>
</organism>
<evidence type="ECO:0000256" key="4">
    <source>
        <dbReference type="ARBA" id="ARBA00022491"/>
    </source>
</evidence>
<feature type="domain" description="Histone deacetylase" evidence="12">
    <location>
        <begin position="426"/>
        <end position="735"/>
    </location>
</feature>
<proteinExistence type="inferred from homology"/>
<evidence type="ECO:0000256" key="6">
    <source>
        <dbReference type="ARBA" id="ARBA00022853"/>
    </source>
</evidence>
<evidence type="ECO:0000256" key="5">
    <source>
        <dbReference type="ARBA" id="ARBA00022801"/>
    </source>
</evidence>
<name>A0A1I7RR98_BURXY</name>
<keyword evidence="4" id="KW-0678">Repressor</keyword>